<evidence type="ECO:0000256" key="12">
    <source>
        <dbReference type="ARBA" id="ARBA00023175"/>
    </source>
</evidence>
<dbReference type="Proteomes" id="UP000011518">
    <property type="component" value="Unassembled WGS sequence"/>
</dbReference>
<keyword evidence="4" id="KW-0963">Cytoplasm</keyword>
<dbReference type="EMBL" id="KB365490">
    <property type="protein sequence ID" value="ELV11278.1"/>
    <property type="molecule type" value="Genomic_DNA"/>
</dbReference>
<dbReference type="InParanoid" id="L8Y4A7"/>
<keyword evidence="7 13" id="KW-0547">Nucleotide-binding</keyword>
<dbReference type="GO" id="GO:0000146">
    <property type="term" value="F:microfilament motor activity"/>
    <property type="evidence" value="ECO:0007669"/>
    <property type="project" value="InterPro"/>
</dbReference>
<evidence type="ECO:0000256" key="2">
    <source>
        <dbReference type="ARBA" id="ARBA00004496"/>
    </source>
</evidence>
<dbReference type="FunFam" id="3.30.60.20:FF:000020">
    <property type="entry name" value="Putative unconventional myosin-IXa"/>
    <property type="match status" value="1"/>
</dbReference>
<comment type="subcellular location">
    <subcellularLocation>
        <location evidence="2">Cytoplasm</location>
    </subcellularLocation>
    <subcellularLocation>
        <location evidence="1">Membrane</location>
    </subcellularLocation>
</comment>
<dbReference type="InterPro" id="IPR027417">
    <property type="entry name" value="P-loop_NTPase"/>
</dbReference>
<evidence type="ECO:0000256" key="15">
    <source>
        <dbReference type="SAM" id="MobiDB-lite"/>
    </source>
</evidence>
<dbReference type="GO" id="GO:0051015">
    <property type="term" value="F:actin filament binding"/>
    <property type="evidence" value="ECO:0007669"/>
    <property type="project" value="TreeGrafter"/>
</dbReference>
<dbReference type="SMART" id="SM00109">
    <property type="entry name" value="C1"/>
    <property type="match status" value="1"/>
</dbReference>
<comment type="caution">
    <text evidence="13">Lacks conserved residue(s) required for the propagation of feature annotation.</text>
</comment>
<dbReference type="SMART" id="SM00015">
    <property type="entry name" value="IQ"/>
    <property type="match status" value="5"/>
</dbReference>
<dbReference type="Gene3D" id="1.10.555.10">
    <property type="entry name" value="Rho GTPase activation protein"/>
    <property type="match status" value="1"/>
</dbReference>
<keyword evidence="8" id="KW-0862">Zinc</keyword>
<feature type="region of interest" description="Disordered" evidence="15">
    <location>
        <begin position="208"/>
        <end position="237"/>
    </location>
</feature>
<keyword evidence="12 13" id="KW-0505">Motor protein</keyword>
<dbReference type="PRINTS" id="PR00193">
    <property type="entry name" value="MYOSINHEAVY"/>
</dbReference>
<dbReference type="SMART" id="SM00242">
    <property type="entry name" value="MYSc"/>
    <property type="match status" value="1"/>
</dbReference>
<feature type="compositionally biased region" description="Basic and acidic residues" evidence="15">
    <location>
        <begin position="35"/>
        <end position="44"/>
    </location>
</feature>
<feature type="binding site" evidence="13">
    <location>
        <begin position="408"/>
        <end position="415"/>
    </location>
    <ligand>
        <name>ATP</name>
        <dbReference type="ChEBI" id="CHEBI:30616"/>
    </ligand>
</feature>
<dbReference type="InterPro" id="IPR008936">
    <property type="entry name" value="Rho_GTPase_activation_prot"/>
</dbReference>
<dbReference type="Pfam" id="PF00130">
    <property type="entry name" value="C1_1"/>
    <property type="match status" value="1"/>
</dbReference>
<feature type="compositionally biased region" description="Basic and acidic residues" evidence="15">
    <location>
        <begin position="793"/>
        <end position="806"/>
    </location>
</feature>
<evidence type="ECO:0000256" key="14">
    <source>
        <dbReference type="SAM" id="Coils"/>
    </source>
</evidence>
<evidence type="ECO:0000259" key="17">
    <source>
        <dbReference type="PROSITE" id="PS50081"/>
    </source>
</evidence>
<keyword evidence="14" id="KW-0175">Coiled coil</keyword>
<feature type="region of interest" description="Disordered" evidence="15">
    <location>
        <begin position="777"/>
        <end position="854"/>
    </location>
</feature>
<comment type="similarity">
    <text evidence="13">Belongs to the TRAFAC class myosin-kinesin ATPase superfamily. Myosin family.</text>
</comment>
<keyword evidence="11 16" id="KW-0472">Membrane</keyword>
<accession>L8Y4A7</accession>
<organism evidence="20 21">
    <name type="scientific">Tupaia chinensis</name>
    <name type="common">Chinese tree shrew</name>
    <name type="synonym">Tupaia belangeri chinensis</name>
    <dbReference type="NCBI Taxonomy" id="246437"/>
    <lineage>
        <taxon>Eukaryota</taxon>
        <taxon>Metazoa</taxon>
        <taxon>Chordata</taxon>
        <taxon>Craniata</taxon>
        <taxon>Vertebrata</taxon>
        <taxon>Euteleostomi</taxon>
        <taxon>Mammalia</taxon>
        <taxon>Eutheria</taxon>
        <taxon>Euarchontoglires</taxon>
        <taxon>Scandentia</taxon>
        <taxon>Tupaiidae</taxon>
        <taxon>Tupaia</taxon>
    </lineage>
</organism>
<dbReference type="FunFam" id="1.20.5.190:FF:000013">
    <property type="entry name" value="unconventional myosin-IXa isoform X2"/>
    <property type="match status" value="1"/>
</dbReference>
<feature type="coiled-coil region" evidence="14">
    <location>
        <begin position="1310"/>
        <end position="1337"/>
    </location>
</feature>
<keyword evidence="3" id="KW-0343">GTPase activation</keyword>
<dbReference type="Gene3D" id="1.20.5.190">
    <property type="match status" value="3"/>
</dbReference>
<evidence type="ECO:0000259" key="19">
    <source>
        <dbReference type="PROSITE" id="PS51456"/>
    </source>
</evidence>
<feature type="transmembrane region" description="Helical" evidence="16">
    <location>
        <begin position="344"/>
        <end position="364"/>
    </location>
</feature>
<keyword evidence="13" id="KW-0009">Actin-binding</keyword>
<dbReference type="InterPro" id="IPR046349">
    <property type="entry name" value="C1-like_sf"/>
</dbReference>
<dbReference type="Gene3D" id="3.40.850.10">
    <property type="entry name" value="Kinesin motor domain"/>
    <property type="match status" value="1"/>
</dbReference>
<dbReference type="GO" id="GO:0005096">
    <property type="term" value="F:GTPase activator activity"/>
    <property type="evidence" value="ECO:0007669"/>
    <property type="project" value="UniProtKB-KW"/>
</dbReference>
<keyword evidence="21" id="KW-1185">Reference proteome</keyword>
<dbReference type="eggNOG" id="KOG1453">
    <property type="taxonomic scope" value="Eukaryota"/>
</dbReference>
<dbReference type="GO" id="GO:0046872">
    <property type="term" value="F:metal ion binding"/>
    <property type="evidence" value="ECO:0007669"/>
    <property type="project" value="UniProtKB-KW"/>
</dbReference>
<evidence type="ECO:0000259" key="18">
    <source>
        <dbReference type="PROSITE" id="PS50238"/>
    </source>
</evidence>
<proteinExistence type="inferred from homology"/>
<protein>
    <submittedName>
        <fullName evidence="20">Myosin-IXa</fullName>
    </submittedName>
</protein>
<dbReference type="Gene3D" id="2.30.29.30">
    <property type="entry name" value="Pleckstrin-homology domain (PH domain)/Phosphotyrosine-binding domain (PTB)"/>
    <property type="match status" value="1"/>
</dbReference>
<dbReference type="Gene3D" id="3.30.60.20">
    <property type="match status" value="1"/>
</dbReference>
<dbReference type="PROSITE" id="PS50238">
    <property type="entry name" value="RHOGAP"/>
    <property type="match status" value="1"/>
</dbReference>
<dbReference type="GO" id="GO:0035556">
    <property type="term" value="P:intracellular signal transduction"/>
    <property type="evidence" value="ECO:0007669"/>
    <property type="project" value="InterPro"/>
</dbReference>
<dbReference type="CDD" id="cd20883">
    <property type="entry name" value="C1_Myosin-IXa"/>
    <property type="match status" value="1"/>
</dbReference>
<evidence type="ECO:0000256" key="10">
    <source>
        <dbReference type="ARBA" id="ARBA00023123"/>
    </source>
</evidence>
<dbReference type="Gene3D" id="1.20.58.530">
    <property type="match status" value="1"/>
</dbReference>
<dbReference type="InterPro" id="IPR002219">
    <property type="entry name" value="PKC_DAG/PE"/>
</dbReference>
<feature type="domain" description="Phorbol-ester/DAG-type" evidence="17">
    <location>
        <begin position="999"/>
        <end position="1048"/>
    </location>
</feature>
<dbReference type="GO" id="GO:0045198">
    <property type="term" value="P:establishment of epithelial cell apical/basal polarity"/>
    <property type="evidence" value="ECO:0007669"/>
    <property type="project" value="TreeGrafter"/>
</dbReference>
<feature type="compositionally biased region" description="Polar residues" evidence="15">
    <location>
        <begin position="1359"/>
        <end position="1368"/>
    </location>
</feature>
<feature type="transmembrane region" description="Helical" evidence="16">
    <location>
        <begin position="258"/>
        <end position="280"/>
    </location>
</feature>
<keyword evidence="9 13" id="KW-0067">ATP-binding</keyword>
<dbReference type="Pfam" id="PF00063">
    <property type="entry name" value="Myosin_head"/>
    <property type="match status" value="1"/>
</dbReference>
<dbReference type="InterPro" id="IPR000198">
    <property type="entry name" value="RhoGAP_dom"/>
</dbReference>
<dbReference type="SUPFAM" id="SSF48350">
    <property type="entry name" value="GTPase activation domain, GAP"/>
    <property type="match status" value="1"/>
</dbReference>
<reference evidence="21" key="2">
    <citation type="journal article" date="2013" name="Nat. Commun.">
        <title>Genome of the Chinese tree shrew.</title>
        <authorList>
            <person name="Fan Y."/>
            <person name="Huang Z.Y."/>
            <person name="Cao C.C."/>
            <person name="Chen C.S."/>
            <person name="Chen Y.X."/>
            <person name="Fan D.D."/>
            <person name="He J."/>
            <person name="Hou H.L."/>
            <person name="Hu L."/>
            <person name="Hu X.T."/>
            <person name="Jiang X.T."/>
            <person name="Lai R."/>
            <person name="Lang Y.S."/>
            <person name="Liang B."/>
            <person name="Liao S.G."/>
            <person name="Mu D."/>
            <person name="Ma Y.Y."/>
            <person name="Niu Y.Y."/>
            <person name="Sun X.Q."/>
            <person name="Xia J.Q."/>
            <person name="Xiao J."/>
            <person name="Xiong Z.Q."/>
            <person name="Xu L."/>
            <person name="Yang L."/>
            <person name="Zhang Y."/>
            <person name="Zhao W."/>
            <person name="Zhao X.D."/>
            <person name="Zheng Y.T."/>
            <person name="Zhou J.M."/>
            <person name="Zhu Y.B."/>
            <person name="Zhang G.J."/>
            <person name="Wang J."/>
            <person name="Yao Y.G."/>
        </authorList>
    </citation>
    <scope>NUCLEOTIDE SEQUENCE [LARGE SCALE GENOMIC DNA]</scope>
</reference>
<dbReference type="GO" id="GO:0005737">
    <property type="term" value="C:cytoplasm"/>
    <property type="evidence" value="ECO:0007669"/>
    <property type="project" value="UniProtKB-SubCell"/>
</dbReference>
<feature type="domain" description="Rho-GAP" evidence="18">
    <location>
        <begin position="1054"/>
        <end position="1235"/>
    </location>
</feature>
<dbReference type="Pfam" id="PF00612">
    <property type="entry name" value="IQ"/>
    <property type="match status" value="4"/>
</dbReference>
<evidence type="ECO:0000256" key="6">
    <source>
        <dbReference type="ARBA" id="ARBA00022723"/>
    </source>
</evidence>
<dbReference type="GO" id="GO:0044295">
    <property type="term" value="C:axonal growth cone"/>
    <property type="evidence" value="ECO:0007669"/>
    <property type="project" value="TreeGrafter"/>
</dbReference>
<dbReference type="GO" id="GO:0016459">
    <property type="term" value="C:myosin complex"/>
    <property type="evidence" value="ECO:0007669"/>
    <property type="project" value="UniProtKB-KW"/>
</dbReference>
<feature type="region of interest" description="Disordered" evidence="15">
    <location>
        <begin position="1345"/>
        <end position="1426"/>
    </location>
</feature>
<dbReference type="Pfam" id="PF02893">
    <property type="entry name" value="GRAM"/>
    <property type="match status" value="1"/>
</dbReference>
<dbReference type="SMART" id="SM00324">
    <property type="entry name" value="RhoGAP"/>
    <property type="match status" value="1"/>
</dbReference>
<dbReference type="InterPro" id="IPR001609">
    <property type="entry name" value="Myosin_head_motor_dom-like"/>
</dbReference>
<feature type="region of interest" description="Disordered" evidence="15">
    <location>
        <begin position="1473"/>
        <end position="1519"/>
    </location>
</feature>
<evidence type="ECO:0000256" key="9">
    <source>
        <dbReference type="ARBA" id="ARBA00022840"/>
    </source>
</evidence>
<feature type="region of interest" description="Disordered" evidence="15">
    <location>
        <begin position="1"/>
        <end position="48"/>
    </location>
</feature>
<sequence>MQGKPAALKSPVSCAEKPGRVQEPPDSSLLWPEGLKGEEGKKCSPEGTLRSKRNQQYHRLFRDIPSEELVLKVCSCALQRDLLLQGRLYISSNWLCFHAGLFGKDVKVAIPVGSVQMIKKHKMARLLPNGLAITTNTSQKYVFVSLLSRDSVYDMLRRVCTHLQPSSKKSLSVRERPDGPECTALDVLIPEMKWRKVCPPSRSLSLPADIPEVPRPSRDSTDSFFPCRRPPGSEEGAVCKDELEEEAPGDGVPRLWDFLLLKVVFVLICCLVTSSCYLALRISQLERQLCALNLNGPGPGHRMVERGFLPQPQHKEFDDLCSLPDLNEKTLLENLRNRFKQEKIYTYVGSILIVINPFKFLPIYNPKYVKMYDNHQLGKLEPHIYAVADAAYHAMLQRRKNQCIVISGESGSGKTQSTNFLIHHLTALSQKGFASGVEQIILGAGPVLEDCFSVEGEDLRHDFERLQLAMEMVGFLPKTRRHFPQATNQTLLDKFKHQHEGNSYIEFPAVMEPAFIIKHYAGRVKYGVKLPLRFSDALVLRQLRYTGMLETVRIRQSGYSSKYPFQVFLKEQERQRLQDLLHREVLRRITVLQRWVRVLLCRQHFLQLRQASIVVQRWWRSYLHQKHFRAAAVRKDALTMASAATLLQASWRAHLGRQRYVALRAAAVVLQQRWREQRRRRHTAAARIQAWWKGHRQRKKYQEQRNKIILLQSACRGFRARQRLKALKEQRLKEAKLDLGLVTAVEAQGALDIQGSDPSEWEDRSFDSRVKAVEERKSEVESSRIGRGSSVDCSKECTDQRQERARSQSGVDLQEELVTQYHSTPPLSPELPGSCRKEFKENKEPSPKAKRKRSVKISNVALESAHWQNDSAQIITSAGDLKSMDDFLLKKMNDLDNEDSKKDTPVDVVFKKALKEFRQNIFSFYSSALAMDDGKSIRYKDLYALFEQILEKTMRLEQRDWRESPVRVWVNTFKVFLDEYMNEFKTSDCPATKVEEHNGHVFKATQYSIPTYCEYCSSLIWIMDRASVCKLCKYACHKKCCLKTTAKCSKKFGVELSRLTSEDRTVPLVVEKLINYIEMHGLYTEGIYRKSGSTNKIKELRQGLDTDDYNIHVIASVFKQWLRDLPNPLMTFELYEEFLRAMGLQERKETVRGVYSVIDQLSRTHLNTLERLIFHLVRIALQEDTNRMSANALAIVFAPCILRCPDTTDPLQSVQDISKTTTCVELIVVEQMNKYKARLKDISSLEFAENKAKTRLSLIRRSMGKGRIRRGNFPSPSSPVVVRLPSMSDVPEETLTREAAAEPELTEQQQAAMQQEERVLTEQIENLQKEKEELTFEMLVLEPRASDDETLESEASIGTADSSENLSLQCEGAVSERSERSSALSSLKAAGKSEPWSKSRKQLRKQPDSLDSGDPPVSSLRLSNTALPHGTRKRFQIYSKSPFYRAASAAEAPGTEGLPGQTRALEDRPQFISRGTFNPEKGKQKLKNVKNSPQKTKETPEGTVLSGRRKTVDPDCSSTQPLALFGNSEFMV</sequence>
<dbReference type="FunFam" id="2.30.29.30:FF:000086">
    <property type="entry name" value="GRAM domain-containing protein 2B isoform 2"/>
    <property type="match status" value="1"/>
</dbReference>
<dbReference type="FunFam" id="1.10.555.10:FF:000009">
    <property type="entry name" value="unconventional myosin-IXa isoform X1"/>
    <property type="match status" value="1"/>
</dbReference>
<keyword evidence="5" id="KW-0597">Phosphoprotein</keyword>
<evidence type="ECO:0000256" key="16">
    <source>
        <dbReference type="SAM" id="Phobius"/>
    </source>
</evidence>
<dbReference type="Pfam" id="PF00620">
    <property type="entry name" value="RhoGAP"/>
    <property type="match status" value="1"/>
</dbReference>
<evidence type="ECO:0000313" key="20">
    <source>
        <dbReference type="EMBL" id="ELV11278.1"/>
    </source>
</evidence>
<evidence type="ECO:0000256" key="3">
    <source>
        <dbReference type="ARBA" id="ARBA00022468"/>
    </source>
</evidence>
<evidence type="ECO:0000256" key="11">
    <source>
        <dbReference type="ARBA" id="ARBA00023136"/>
    </source>
</evidence>
<dbReference type="InterPro" id="IPR011993">
    <property type="entry name" value="PH-like_dom_sf"/>
</dbReference>
<dbReference type="InterPro" id="IPR036961">
    <property type="entry name" value="Kinesin_motor_dom_sf"/>
</dbReference>
<evidence type="ECO:0000313" key="21">
    <source>
        <dbReference type="Proteomes" id="UP000011518"/>
    </source>
</evidence>
<dbReference type="eggNOG" id="KOG4229">
    <property type="taxonomic scope" value="Eukaryota"/>
</dbReference>
<keyword evidence="10 13" id="KW-0518">Myosin</keyword>
<keyword evidence="16" id="KW-1133">Transmembrane helix</keyword>
<feature type="compositionally biased region" description="Low complexity" evidence="15">
    <location>
        <begin position="1381"/>
        <end position="1394"/>
    </location>
</feature>
<keyword evidence="6" id="KW-0479">Metal-binding</keyword>
<dbReference type="PANTHER" id="PTHR46184:SF3">
    <property type="entry name" value="UNCONVENTIONAL MYOSIN-IXA"/>
    <property type="match status" value="1"/>
</dbReference>
<dbReference type="InterPro" id="IPR000048">
    <property type="entry name" value="IQ_motif_EF-hand-BS"/>
</dbReference>
<dbReference type="GO" id="GO:0005524">
    <property type="term" value="F:ATP binding"/>
    <property type="evidence" value="ECO:0007669"/>
    <property type="project" value="UniProtKB-UniRule"/>
</dbReference>
<dbReference type="GO" id="GO:0005884">
    <property type="term" value="C:actin filament"/>
    <property type="evidence" value="ECO:0007669"/>
    <property type="project" value="TreeGrafter"/>
</dbReference>
<dbReference type="InterPro" id="IPR046987">
    <property type="entry name" value="Myo9"/>
</dbReference>
<evidence type="ECO:0000256" key="5">
    <source>
        <dbReference type="ARBA" id="ARBA00022553"/>
    </source>
</evidence>
<dbReference type="CDD" id="cd13220">
    <property type="entry name" value="PH-GRAM_GRAMDC"/>
    <property type="match status" value="1"/>
</dbReference>
<name>L8Y4A7_TUPCH</name>
<evidence type="ECO:0000256" key="8">
    <source>
        <dbReference type="ARBA" id="ARBA00022833"/>
    </source>
</evidence>
<dbReference type="PROSITE" id="PS51456">
    <property type="entry name" value="MYOSIN_MOTOR"/>
    <property type="match status" value="1"/>
</dbReference>
<evidence type="ECO:0000256" key="4">
    <source>
        <dbReference type="ARBA" id="ARBA00022490"/>
    </source>
</evidence>
<dbReference type="SUPFAM" id="SSF57889">
    <property type="entry name" value="Cysteine-rich domain"/>
    <property type="match status" value="1"/>
</dbReference>
<dbReference type="FunCoup" id="L8Y4A7">
    <property type="interactions" value="1156"/>
</dbReference>
<evidence type="ECO:0000256" key="1">
    <source>
        <dbReference type="ARBA" id="ARBA00004370"/>
    </source>
</evidence>
<dbReference type="SMART" id="SM00568">
    <property type="entry name" value="GRAM"/>
    <property type="match status" value="1"/>
</dbReference>
<dbReference type="PROSITE" id="PS50081">
    <property type="entry name" value="ZF_DAG_PE_2"/>
    <property type="match status" value="1"/>
</dbReference>
<dbReference type="PANTHER" id="PTHR46184">
    <property type="entry name" value="UNCONVENTIONAL MYOSIN-IXB-LIKE PROTEIN"/>
    <property type="match status" value="1"/>
</dbReference>
<evidence type="ECO:0000256" key="7">
    <source>
        <dbReference type="ARBA" id="ARBA00022741"/>
    </source>
</evidence>
<gene>
    <name evidence="20" type="ORF">TREES_T100018938</name>
</gene>
<keyword evidence="16" id="KW-0812">Transmembrane</keyword>
<dbReference type="PROSITE" id="PS00479">
    <property type="entry name" value="ZF_DAG_PE_1"/>
    <property type="match status" value="1"/>
</dbReference>
<feature type="compositionally biased region" description="Basic and acidic residues" evidence="15">
    <location>
        <begin position="835"/>
        <end position="847"/>
    </location>
</feature>
<feature type="domain" description="Myosin motor" evidence="19">
    <location>
        <begin position="315"/>
        <end position="449"/>
    </location>
</feature>
<reference evidence="21" key="1">
    <citation type="submission" date="2012-07" db="EMBL/GenBank/DDBJ databases">
        <title>Genome of the Chinese tree shrew, a rising model animal genetically related to primates.</title>
        <authorList>
            <person name="Zhang G."/>
            <person name="Fan Y."/>
            <person name="Yao Y."/>
            <person name="Huang Z."/>
        </authorList>
    </citation>
    <scope>NUCLEOTIDE SEQUENCE [LARGE SCALE GENOMIC DNA]</scope>
</reference>
<dbReference type="PROSITE" id="PS50096">
    <property type="entry name" value="IQ"/>
    <property type="match status" value="4"/>
</dbReference>
<dbReference type="STRING" id="246437.L8Y4A7"/>
<dbReference type="SUPFAM" id="SSF52540">
    <property type="entry name" value="P-loop containing nucleoside triphosphate hydrolases"/>
    <property type="match status" value="1"/>
</dbReference>
<dbReference type="GO" id="GO:0016020">
    <property type="term" value="C:membrane"/>
    <property type="evidence" value="ECO:0007669"/>
    <property type="project" value="UniProtKB-SubCell"/>
</dbReference>
<evidence type="ECO:0000256" key="13">
    <source>
        <dbReference type="PROSITE-ProRule" id="PRU00782"/>
    </source>
</evidence>
<dbReference type="InterPro" id="IPR004182">
    <property type="entry name" value="GRAM"/>
</dbReference>